<dbReference type="eggNOG" id="ENOG502SCCK">
    <property type="taxonomic scope" value="Eukaryota"/>
</dbReference>
<dbReference type="GeneID" id="19268076"/>
<dbReference type="Pfam" id="PF13302">
    <property type="entry name" value="Acetyltransf_3"/>
    <property type="match status" value="1"/>
</dbReference>
<evidence type="ECO:0000313" key="2">
    <source>
        <dbReference type="EMBL" id="ETS85038.1"/>
    </source>
</evidence>
<dbReference type="PANTHER" id="PTHR43792:SF1">
    <property type="entry name" value="N-ACETYLTRANSFERASE DOMAIN-CONTAINING PROTEIN"/>
    <property type="match status" value="1"/>
</dbReference>
<dbReference type="OrthoDB" id="630895at2759"/>
<evidence type="ECO:0000313" key="3">
    <source>
        <dbReference type="Proteomes" id="UP000030651"/>
    </source>
</evidence>
<protein>
    <recommendedName>
        <fullName evidence="1">N-acetyltransferase domain-containing protein</fullName>
    </recommendedName>
</protein>
<dbReference type="GO" id="GO:0016747">
    <property type="term" value="F:acyltransferase activity, transferring groups other than amino-acyl groups"/>
    <property type="evidence" value="ECO:0007669"/>
    <property type="project" value="InterPro"/>
</dbReference>
<dbReference type="InterPro" id="IPR000182">
    <property type="entry name" value="GNAT_dom"/>
</dbReference>
<organism evidence="2 3">
    <name type="scientific">Pestalotiopsis fici (strain W106-1 / CGMCC3.15140)</name>
    <dbReference type="NCBI Taxonomy" id="1229662"/>
    <lineage>
        <taxon>Eukaryota</taxon>
        <taxon>Fungi</taxon>
        <taxon>Dikarya</taxon>
        <taxon>Ascomycota</taxon>
        <taxon>Pezizomycotina</taxon>
        <taxon>Sordariomycetes</taxon>
        <taxon>Xylariomycetidae</taxon>
        <taxon>Amphisphaeriales</taxon>
        <taxon>Sporocadaceae</taxon>
        <taxon>Pestalotiopsis</taxon>
    </lineage>
</organism>
<evidence type="ECO:0000259" key="1">
    <source>
        <dbReference type="PROSITE" id="PS51186"/>
    </source>
</evidence>
<dbReference type="SUPFAM" id="SSF55729">
    <property type="entry name" value="Acyl-CoA N-acyltransferases (Nat)"/>
    <property type="match status" value="1"/>
</dbReference>
<sequence>MGTEAELATFKSPHGVIIKTQRLKLRPVYPLTDIHVIHRMRRNPNAMKFMSTGVEIEDDPFKSVSFDRMRIMTAPGSFSFAVELLLSDGQTSGDIIGIIGLFRPPACGYLFDEPYWGKGYATEAVEGFARGYFEHFPEGVPGLDPANRNILLAYVYEGNHASEKVLKKAGFREIRKEVGEAHTGEPVTATVFMIERPEKVPVPAEVAGLPT</sequence>
<dbReference type="Proteomes" id="UP000030651">
    <property type="component" value="Unassembled WGS sequence"/>
</dbReference>
<keyword evidence="3" id="KW-1185">Reference proteome</keyword>
<dbReference type="InterPro" id="IPR051531">
    <property type="entry name" value="N-acetyltransferase"/>
</dbReference>
<dbReference type="KEGG" id="pfy:PFICI_03063"/>
<dbReference type="PROSITE" id="PS51186">
    <property type="entry name" value="GNAT"/>
    <property type="match status" value="1"/>
</dbReference>
<reference evidence="3" key="1">
    <citation type="journal article" date="2015" name="BMC Genomics">
        <title>Genomic and transcriptomic analysis of the endophytic fungus Pestalotiopsis fici reveals its lifestyle and high potential for synthesis of natural products.</title>
        <authorList>
            <person name="Wang X."/>
            <person name="Zhang X."/>
            <person name="Liu L."/>
            <person name="Xiang M."/>
            <person name="Wang W."/>
            <person name="Sun X."/>
            <person name="Che Y."/>
            <person name="Guo L."/>
            <person name="Liu G."/>
            <person name="Guo L."/>
            <person name="Wang C."/>
            <person name="Yin W.B."/>
            <person name="Stadler M."/>
            <person name="Zhang X."/>
            <person name="Liu X."/>
        </authorList>
    </citation>
    <scope>NUCLEOTIDE SEQUENCE [LARGE SCALE GENOMIC DNA]</scope>
    <source>
        <strain evidence="3">W106-1 / CGMCC3.15140</strain>
    </source>
</reference>
<dbReference type="RefSeq" id="XP_007829835.1">
    <property type="nucleotide sequence ID" value="XM_007831644.1"/>
</dbReference>
<feature type="domain" description="N-acetyltransferase" evidence="1">
    <location>
        <begin position="23"/>
        <end position="198"/>
    </location>
</feature>
<dbReference type="InParanoid" id="W3XG13"/>
<dbReference type="Gene3D" id="3.40.630.30">
    <property type="match status" value="1"/>
</dbReference>
<dbReference type="EMBL" id="KI912110">
    <property type="protein sequence ID" value="ETS85038.1"/>
    <property type="molecule type" value="Genomic_DNA"/>
</dbReference>
<dbReference type="AlphaFoldDB" id="W3XG13"/>
<proteinExistence type="predicted"/>
<dbReference type="HOGENOM" id="CLU_013985_24_0_1"/>
<name>W3XG13_PESFW</name>
<dbReference type="InterPro" id="IPR016181">
    <property type="entry name" value="Acyl_CoA_acyltransferase"/>
</dbReference>
<accession>W3XG13</accession>
<dbReference type="PANTHER" id="PTHR43792">
    <property type="entry name" value="GNAT FAMILY, PUTATIVE (AFU_ORTHOLOGUE AFUA_3G00765)-RELATED-RELATED"/>
    <property type="match status" value="1"/>
</dbReference>
<gene>
    <name evidence="2" type="ORF">PFICI_03063</name>
</gene>